<evidence type="ECO:0000313" key="3">
    <source>
        <dbReference type="Proteomes" id="UP000005666"/>
    </source>
</evidence>
<dbReference type="OMA" id="KINSAHR"/>
<dbReference type="AlphaFoldDB" id="G8BNH7"/>
<dbReference type="Proteomes" id="UP000005666">
    <property type="component" value="Chromosome 1"/>
</dbReference>
<sequence>MNGQVENYRTSGNANFTYGGEVLCDMENDITSKSFSLSPLKTQDIVNSIGVSRRIVNSVMDELESRVNNNADTNEHDNIMDNKSMEFPVTPKKLRLSPIKDLDLTIKRLKANDSASVPMPAPPTSSPAVNDITRRIRRLRLKAAMVNTSSHNTNIKNLNNSESVINKKLSNQQPLKTPNFLKSTINSSNKRIMNTVKQNTSSNRTPTLFNSNNTNEFGRSSSRMDVRVNNTSKVIPTPSKPSNNAHSVNNTNKSASIKSQVTRSSSTQVFDRLYHQSSVSRSISMNNVAVENGNCKPPGTKRSMTRSKTSNMLSSHISESTNKPAWR</sequence>
<dbReference type="GeneID" id="11532686"/>
<feature type="region of interest" description="Disordered" evidence="1">
    <location>
        <begin position="288"/>
        <end position="327"/>
    </location>
</feature>
<dbReference type="KEGG" id="tpf:TPHA_0A03790"/>
<feature type="compositionally biased region" description="Polar residues" evidence="1">
    <location>
        <begin position="306"/>
        <end position="327"/>
    </location>
</feature>
<dbReference type="InterPro" id="IPR031401">
    <property type="entry name" value="She1"/>
</dbReference>
<gene>
    <name evidence="2" type="primary">TPHA0A03790</name>
    <name evidence="2" type="ordered locus">TPHA_0A03790</name>
</gene>
<feature type="region of interest" description="Disordered" evidence="1">
    <location>
        <begin position="199"/>
        <end position="269"/>
    </location>
</feature>
<dbReference type="EMBL" id="HE612856">
    <property type="protein sequence ID" value="CCE61455.1"/>
    <property type="molecule type" value="Genomic_DNA"/>
</dbReference>
<evidence type="ECO:0008006" key="4">
    <source>
        <dbReference type="Google" id="ProtNLM"/>
    </source>
</evidence>
<organism evidence="2 3">
    <name type="scientific">Tetrapisispora phaffii (strain ATCC 24235 / CBS 4417 / NBRC 1672 / NRRL Y-8282 / UCD 70-5)</name>
    <name type="common">Yeast</name>
    <name type="synonym">Fabospora phaffii</name>
    <dbReference type="NCBI Taxonomy" id="1071381"/>
    <lineage>
        <taxon>Eukaryota</taxon>
        <taxon>Fungi</taxon>
        <taxon>Dikarya</taxon>
        <taxon>Ascomycota</taxon>
        <taxon>Saccharomycotina</taxon>
        <taxon>Saccharomycetes</taxon>
        <taxon>Saccharomycetales</taxon>
        <taxon>Saccharomycetaceae</taxon>
        <taxon>Tetrapisispora</taxon>
    </lineage>
</organism>
<dbReference type="Pfam" id="PF17077">
    <property type="entry name" value="Msap1"/>
    <property type="match status" value="1"/>
</dbReference>
<accession>G8BNH7</accession>
<dbReference type="GO" id="GO:0015630">
    <property type="term" value="C:microtubule cytoskeleton"/>
    <property type="evidence" value="ECO:0007669"/>
    <property type="project" value="InterPro"/>
</dbReference>
<dbReference type="RefSeq" id="XP_003683889.1">
    <property type="nucleotide sequence ID" value="XM_003683841.1"/>
</dbReference>
<keyword evidence="3" id="KW-1185">Reference proteome</keyword>
<dbReference type="HOGENOM" id="CLU_821841_0_0_1"/>
<evidence type="ECO:0000256" key="1">
    <source>
        <dbReference type="SAM" id="MobiDB-lite"/>
    </source>
</evidence>
<dbReference type="GO" id="GO:0008017">
    <property type="term" value="F:microtubule binding"/>
    <property type="evidence" value="ECO:0007669"/>
    <property type="project" value="InterPro"/>
</dbReference>
<proteinExistence type="predicted"/>
<reference evidence="2 3" key="1">
    <citation type="journal article" date="2011" name="Proc. Natl. Acad. Sci. U.S.A.">
        <title>Evolutionary erosion of yeast sex chromosomes by mating-type switching accidents.</title>
        <authorList>
            <person name="Gordon J.L."/>
            <person name="Armisen D."/>
            <person name="Proux-Wera E."/>
            <person name="Oheigeartaigh S.S."/>
            <person name="Byrne K.P."/>
            <person name="Wolfe K.H."/>
        </authorList>
    </citation>
    <scope>NUCLEOTIDE SEQUENCE [LARGE SCALE GENOMIC DNA]</scope>
    <source>
        <strain evidence="3">ATCC 24235 / CBS 4417 / NBRC 1672 / NRRL Y-8282 / UCD 70-5</strain>
    </source>
</reference>
<name>G8BNH7_TETPH</name>
<dbReference type="OrthoDB" id="4067846at2759"/>
<protein>
    <recommendedName>
        <fullName evidence="4">Mitotic spindle-associated protein SHE1</fullName>
    </recommendedName>
</protein>
<evidence type="ECO:0000313" key="2">
    <source>
        <dbReference type="EMBL" id="CCE61455.1"/>
    </source>
</evidence>